<accession>K4PW16</accession>
<keyword evidence="2" id="KW-1185">Reference proteome</keyword>
<dbReference type="AlphaFoldDB" id="K4PW16"/>
<gene>
    <name evidence="1" type="ordered locus">SO_4841</name>
</gene>
<dbReference type="OrthoDB" id="6059091at2"/>
<dbReference type="EMBL" id="AE014299">
    <property type="protein sequence ID" value="AFV73581.1"/>
    <property type="molecule type" value="Genomic_DNA"/>
</dbReference>
<protein>
    <submittedName>
        <fullName evidence="1">Uncharacterized protein</fullName>
    </submittedName>
</protein>
<reference evidence="1 2" key="2">
    <citation type="journal article" date="2005" name="Proteomics">
        <title>Global detection and characterization of hypothetical proteins in Shewanella oneidensis MR-1 using LC-MS based proteomics.</title>
        <authorList>
            <person name="Elias D.A."/>
            <person name="Monroe M.E."/>
            <person name="Marshall M.J."/>
            <person name="Romine M.F."/>
            <person name="Belieav A.S."/>
            <person name="Fredrickson J.K."/>
            <person name="Anderson G.A."/>
            <person name="Smith R.D."/>
            <person name="Lipton M.S."/>
        </authorList>
    </citation>
    <scope>NUCLEOTIDE SEQUENCE [LARGE SCALE GENOMIC DNA]</scope>
    <source>
        <strain evidence="2">ATCC 700550 / JCM 31522 / CIP 106686 / LMG 19005 / NCIMB 14063 / MR-1</strain>
    </source>
</reference>
<organism evidence="1 2">
    <name type="scientific">Shewanella oneidensis (strain ATCC 700550 / JCM 31522 / CIP 106686 / LMG 19005 / NCIMB 14063 / MR-1)</name>
    <dbReference type="NCBI Taxonomy" id="211586"/>
    <lineage>
        <taxon>Bacteria</taxon>
        <taxon>Pseudomonadati</taxon>
        <taxon>Pseudomonadota</taxon>
        <taxon>Gammaproteobacteria</taxon>
        <taxon>Alteromonadales</taxon>
        <taxon>Shewanellaceae</taxon>
        <taxon>Shewanella</taxon>
    </lineage>
</organism>
<name>K4PW16_SHEON</name>
<dbReference type="Proteomes" id="UP000008186">
    <property type="component" value="Chromosome"/>
</dbReference>
<dbReference type="HOGENOM" id="CLU_2604114_0_0_6"/>
<evidence type="ECO:0000313" key="2">
    <source>
        <dbReference type="Proteomes" id="UP000008186"/>
    </source>
</evidence>
<reference evidence="1 2" key="3">
    <citation type="journal article" date="2008" name="Appl. Environ. Microbiol.">
        <title>Identification of mobile elements and pseudogenes in the Shewanella oneidensis MR-1 genome.</title>
        <authorList>
            <person name="Romine M.F."/>
            <person name="Carlson T.S."/>
            <person name="Norbeck A.D."/>
            <person name="McCue L.A."/>
            <person name="Lipton M.S."/>
        </authorList>
    </citation>
    <scope>NUCLEOTIDE SEQUENCE [LARGE SCALE GENOMIC DNA]</scope>
    <source>
        <strain evidence="2">ATCC 700550 / JCM 31522 / CIP 106686 / LMG 19005 / NCIMB 14063 / MR-1</strain>
    </source>
</reference>
<dbReference type="KEGG" id="son:SO_4841"/>
<dbReference type="BioCyc" id="SONE211586:G1GMP-3220-MONOMER"/>
<proteinExistence type="predicted"/>
<reference evidence="1 2" key="1">
    <citation type="journal article" date="2002" name="Nat. Biotechnol.">
        <title>Genome sequence of the dissimilatory metal ion-reducing bacterium Shewanella oneidensis.</title>
        <authorList>
            <person name="Heidelberg J.F."/>
            <person name="Paulsen I.T."/>
            <person name="Nelson K.E."/>
            <person name="Gaidos E.J."/>
            <person name="Nelson W.C."/>
            <person name="Read T.D."/>
            <person name="Eisen J.A."/>
            <person name="Seshadri R."/>
            <person name="Ward N."/>
            <person name="Methe B."/>
            <person name="Clayton R.A."/>
            <person name="Meyer T."/>
            <person name="Tsapin A."/>
            <person name="Scott J."/>
            <person name="Beanan M."/>
            <person name="Brinkac L."/>
            <person name="Daugherty S."/>
            <person name="DeBoy R.T."/>
            <person name="Dodson R.J."/>
            <person name="Durkin A.S."/>
            <person name="Haft D.H."/>
            <person name="Kolonay J.F."/>
            <person name="Madupu R."/>
            <person name="Peterson J.D."/>
            <person name="Umayam L.A."/>
            <person name="White O."/>
            <person name="Wolf A.M."/>
            <person name="Vamathevan J."/>
            <person name="Weidman J."/>
            <person name="Impraim M."/>
            <person name="Lee K."/>
            <person name="Berry K."/>
            <person name="Lee C."/>
            <person name="Mueller J."/>
            <person name="Khouri H."/>
            <person name="Gill J."/>
            <person name="Utterback T.R."/>
            <person name="McDonald L.A."/>
            <person name="Feldblyum T.V."/>
            <person name="Smith H.O."/>
            <person name="Venter J.C."/>
            <person name="Nealson K.H."/>
            <person name="Fraser C.M."/>
        </authorList>
    </citation>
    <scope>NUCLEOTIDE SEQUENCE [LARGE SCALE GENOMIC DNA]</scope>
    <source>
        <strain evidence="2">ATCC 700550 / JCM 31522 / CIP 106686 / LMG 19005 / NCIMB 14063 / MR-1</strain>
    </source>
</reference>
<evidence type="ECO:0000313" key="1">
    <source>
        <dbReference type="EMBL" id="AFV73581.1"/>
    </source>
</evidence>
<dbReference type="PaxDb" id="211586-SO_4841"/>
<reference evidence="1 2" key="4">
    <citation type="journal article" date="2011" name="BMC Genomics">
        <title>Genome-wide protein localization prediction strategies for gram negative bacteria.</title>
        <authorList>
            <person name="Romine M.F."/>
        </authorList>
    </citation>
    <scope>NUCLEOTIDE SEQUENCE [LARGE SCALE GENOMIC DNA]</scope>
    <source>
        <strain evidence="2">ATCC 700550 / JCM 31522 / CIP 106686 / LMG 19005 / NCIMB 14063 / MR-1</strain>
    </source>
</reference>
<sequence length="79" mass="8933">MKAYAYPTGEPLNEYGLLELNEISLSADSKTVRAVAIFLMAAADEMDRKGENYGHLHMQDESDAWKEEWPDIVVCNPNE</sequence>